<dbReference type="EMBL" id="JBBBOO010000009">
    <property type="protein sequence ID" value="MEI7064639.1"/>
    <property type="molecule type" value="Genomic_DNA"/>
</dbReference>
<name>A0ABU8JMG4_DICCH</name>
<keyword evidence="1" id="KW-0472">Membrane</keyword>
<reference evidence="2 3" key="1">
    <citation type="submission" date="2024-03" db="EMBL/GenBank/DDBJ databases">
        <title>Analysis of soft rot Pectobacteriaceae population diversity in US potato growing regions between 2016 and 2022.</title>
        <authorList>
            <person name="Ma X."/>
            <person name="Zhang X."/>
            <person name="Stodghill P."/>
            <person name="Rioux R."/>
            <person name="Babler B."/>
            <person name="Shrestha S."/>
            <person name="Babler B."/>
            <person name="Rivedal H."/>
            <person name="Frost K."/>
            <person name="Hao J."/>
            <person name="Secor G."/>
            <person name="Swingle B."/>
        </authorList>
    </citation>
    <scope>NUCLEOTIDE SEQUENCE [LARGE SCALE GENOMIC DNA]</scope>
    <source>
        <strain evidence="2 3">SR64</strain>
    </source>
</reference>
<evidence type="ECO:0000313" key="2">
    <source>
        <dbReference type="EMBL" id="MEI7064639.1"/>
    </source>
</evidence>
<accession>A0ABU8JMG4</accession>
<keyword evidence="1" id="KW-0812">Transmembrane</keyword>
<keyword evidence="1" id="KW-1133">Transmembrane helix</keyword>
<dbReference type="RefSeq" id="WP_226052046.1">
    <property type="nucleotide sequence ID" value="NZ_CP161827.1"/>
</dbReference>
<dbReference type="Proteomes" id="UP001359469">
    <property type="component" value="Unassembled WGS sequence"/>
</dbReference>
<comment type="caution">
    <text evidence="2">The sequence shown here is derived from an EMBL/GenBank/DDBJ whole genome shotgun (WGS) entry which is preliminary data.</text>
</comment>
<evidence type="ECO:0000256" key="1">
    <source>
        <dbReference type="SAM" id="Phobius"/>
    </source>
</evidence>
<sequence length="134" mass="15391">MPKVKVTNILKWLLSFIVLFILFVALFFFWFIYFPSEEYSQVSEYRFGGNNIRVNVLQLESGGATVGFVYSYTVSIEGGVPVEILKTNTRDAEITMNNGVLNISLTGEVYKLDNRIRLHNKHEILKTRITVTHP</sequence>
<evidence type="ECO:0000313" key="3">
    <source>
        <dbReference type="Proteomes" id="UP001359469"/>
    </source>
</evidence>
<proteinExistence type="predicted"/>
<feature type="transmembrane region" description="Helical" evidence="1">
    <location>
        <begin position="12"/>
        <end position="33"/>
    </location>
</feature>
<gene>
    <name evidence="2" type="ORF">WCU84_13345</name>
</gene>
<protein>
    <submittedName>
        <fullName evidence="2">Uncharacterized protein</fullName>
    </submittedName>
</protein>
<organism evidence="2 3">
    <name type="scientific">Dickeya chrysanthemi</name>
    <name type="common">Pectobacterium chrysanthemi</name>
    <name type="synonym">Erwinia chrysanthemi</name>
    <dbReference type="NCBI Taxonomy" id="556"/>
    <lineage>
        <taxon>Bacteria</taxon>
        <taxon>Pseudomonadati</taxon>
        <taxon>Pseudomonadota</taxon>
        <taxon>Gammaproteobacteria</taxon>
        <taxon>Enterobacterales</taxon>
        <taxon>Pectobacteriaceae</taxon>
        <taxon>Dickeya</taxon>
    </lineage>
</organism>
<keyword evidence="3" id="KW-1185">Reference proteome</keyword>